<feature type="region of interest" description="Disordered" evidence="1">
    <location>
        <begin position="423"/>
        <end position="444"/>
    </location>
</feature>
<evidence type="ECO:0000313" key="4">
    <source>
        <dbReference type="Proteomes" id="UP000823399"/>
    </source>
</evidence>
<keyword evidence="4" id="KW-1185">Reference proteome</keyword>
<dbReference type="Proteomes" id="UP000823399">
    <property type="component" value="Unassembled WGS sequence"/>
</dbReference>
<feature type="transmembrane region" description="Helical" evidence="2">
    <location>
        <begin position="381"/>
        <end position="399"/>
    </location>
</feature>
<proteinExistence type="predicted"/>
<sequence length="444" mass="49304">MTRPTYAALPNGVSQGQFLPSADKFNLEVTATELMFIEHALVGRVDKKIKTLPLLNRVQYLLSLPPYLISHESPLIGDSRDQVHPSSDSEVGSSSEDEVYPSYSYAACYKIPSCATNCNNITSSPGSVFHESLSFDEEMSDSQHTDPVDDSILDDEMGCYADDNYADEDYVAGAQNNCSDDNYAYENYTDDDFNVEEEEMLNGHQRRVTSRKLQQLHQHPYTPIGTAINPRVVLFQPDCPRNGRRFHAPPRWQAQATSITSNSFITSDALIAVLASARVDSGSSSLNVRSWVANSTSYLKDPGGVDSTLSLDFHSDSQLQFGRHDHVYAAGYSVSKAFIIHASTATEKYSICRIYNDQVAKLKNAPSERTFQRWNENGCKFIILAAGGSFFLLVIIAGLEIRWKITTIRFEVLRQVAKMLRQPGTTSGKPESSGQSPFGTLFTH</sequence>
<evidence type="ECO:0000313" key="3">
    <source>
        <dbReference type="EMBL" id="KAG2092930.1"/>
    </source>
</evidence>
<dbReference type="AlphaFoldDB" id="A0A9P7JNM0"/>
<keyword evidence="2" id="KW-1133">Transmembrane helix</keyword>
<keyword evidence="2" id="KW-0472">Membrane</keyword>
<organism evidence="3 4">
    <name type="scientific">Suillus discolor</name>
    <dbReference type="NCBI Taxonomy" id="1912936"/>
    <lineage>
        <taxon>Eukaryota</taxon>
        <taxon>Fungi</taxon>
        <taxon>Dikarya</taxon>
        <taxon>Basidiomycota</taxon>
        <taxon>Agaricomycotina</taxon>
        <taxon>Agaricomycetes</taxon>
        <taxon>Agaricomycetidae</taxon>
        <taxon>Boletales</taxon>
        <taxon>Suillineae</taxon>
        <taxon>Suillaceae</taxon>
        <taxon>Suillus</taxon>
    </lineage>
</organism>
<dbReference type="RefSeq" id="XP_041287021.1">
    <property type="nucleotide sequence ID" value="XM_041442300.1"/>
</dbReference>
<reference evidence="3" key="1">
    <citation type="journal article" date="2020" name="New Phytol.">
        <title>Comparative genomics reveals dynamic genome evolution in host specialist ectomycorrhizal fungi.</title>
        <authorList>
            <person name="Lofgren L.A."/>
            <person name="Nguyen N.H."/>
            <person name="Vilgalys R."/>
            <person name="Ruytinx J."/>
            <person name="Liao H.L."/>
            <person name="Branco S."/>
            <person name="Kuo A."/>
            <person name="LaButti K."/>
            <person name="Lipzen A."/>
            <person name="Andreopoulos W."/>
            <person name="Pangilinan J."/>
            <person name="Riley R."/>
            <person name="Hundley H."/>
            <person name="Na H."/>
            <person name="Barry K."/>
            <person name="Grigoriev I.V."/>
            <person name="Stajich J.E."/>
            <person name="Kennedy P.G."/>
        </authorList>
    </citation>
    <scope>NUCLEOTIDE SEQUENCE</scope>
    <source>
        <strain evidence="3">FC423</strain>
    </source>
</reference>
<evidence type="ECO:0000256" key="1">
    <source>
        <dbReference type="SAM" id="MobiDB-lite"/>
    </source>
</evidence>
<gene>
    <name evidence="3" type="ORF">F5147DRAFT_779495</name>
</gene>
<name>A0A9P7JNM0_9AGAM</name>
<feature type="region of interest" description="Disordered" evidence="1">
    <location>
        <begin position="75"/>
        <end position="96"/>
    </location>
</feature>
<protein>
    <submittedName>
        <fullName evidence="3">Uncharacterized protein</fullName>
    </submittedName>
</protein>
<keyword evidence="2" id="KW-0812">Transmembrane</keyword>
<evidence type="ECO:0000256" key="2">
    <source>
        <dbReference type="SAM" id="Phobius"/>
    </source>
</evidence>
<dbReference type="GeneID" id="64704559"/>
<accession>A0A9P7JNM0</accession>
<dbReference type="EMBL" id="JABBWM010000087">
    <property type="protein sequence ID" value="KAG2092930.1"/>
    <property type="molecule type" value="Genomic_DNA"/>
</dbReference>
<dbReference type="OrthoDB" id="2690740at2759"/>
<comment type="caution">
    <text evidence="3">The sequence shown here is derived from an EMBL/GenBank/DDBJ whole genome shotgun (WGS) entry which is preliminary data.</text>
</comment>